<evidence type="ECO:0000256" key="10">
    <source>
        <dbReference type="ARBA" id="ARBA00022723"/>
    </source>
</evidence>
<dbReference type="PANTHER" id="PTHR13872">
    <property type="entry name" value="DOLICHYL-DIPHOSPHOOLIGOSACCHARIDE--PROTEIN GLYCOSYLTRANSFERASE SUBUNIT"/>
    <property type="match status" value="1"/>
</dbReference>
<keyword evidence="14" id="KW-0464">Manganese</keyword>
<evidence type="ECO:0000256" key="9">
    <source>
        <dbReference type="ARBA" id="ARBA00022692"/>
    </source>
</evidence>
<comment type="similarity">
    <text evidence="5">Belongs to the STT3 family.</text>
</comment>
<evidence type="ECO:0000256" key="16">
    <source>
        <dbReference type="ARBA" id="ARBA00034066"/>
    </source>
</evidence>
<keyword evidence="11" id="KW-0460">Magnesium</keyword>
<dbReference type="eggNOG" id="arCOG02044">
    <property type="taxonomic scope" value="Archaea"/>
</dbReference>
<dbReference type="RefSeq" id="WP_011838527.1">
    <property type="nucleotide sequence ID" value="NC_009033.1"/>
</dbReference>
<sequence>MSKTFYKMADKIYLWFDKRPNAGKALTYLVLLLIIAFGIYVRGLPAINYGLELHANDPWIEYWQANYTYTHGLLSWYTLTKQNPDTHLFWYPWGRDFTRSSYPGLPLWTALTYPLVKPFGLTIKDWIVLQPLLFAVIAFITIFLAAKELTGGNIFAGLFAALMYAVVPAASDRNIVGFVEKEGIALGFIFLFVYFYAKLVKNINNKGGGETAKIKYAVLASLSMAVVGWFWGGYSYLLGSFILFLMLYPLFAPKEITLDFIKYNILVVILSLLFVSLSPSIIFHLGLYPFRLHGLATLMLGLLLLPVLFYLFHNGYKHLHLKKPLIGTWHYFGILVIVVITGLALISVGVINIGARYAWALGLHFVKAPPLVRSVEEHQPAIEAAGILGVLHSWGTGVYWLFFVSPLFLAFFGALYLLYKGGADRIYVAIGFLIAFYAYFNAAYFEALAASYGLLVAGVFAGYLWSKVVPTRREVNEWKRGRARIKTDSGFRIIAGVLVILLFINLGFSGYNIYTQYDHMIYSIMSGGAPINARTDAWYQTLDFLRTNTSKDSLIVAWWDYGYWISVGAHRATVADGATLNSTQISLLAKILTAKNSSEAVELLKKLKAPANKTYILVFDVFQFLPQQENSYLVYPVKAGLIIGLVDIPKSRWMIEIGGRDMSQYFYLYRDPNGGIVLAPRFDEPDTLPLIYKILVDSILYLNIQDKNHTYYFAWYTGSPTTLSYELQSRLSRYGLNIKYEIDAYQTKTLTLADRPLANDPYIKPYMVIAKPFYGITLRSGGTLVEVISIYQVTMPDTTRS</sequence>
<evidence type="ECO:0000256" key="3">
    <source>
        <dbReference type="ARBA" id="ARBA00004127"/>
    </source>
</evidence>
<evidence type="ECO:0000256" key="6">
    <source>
        <dbReference type="ARBA" id="ARBA00012602"/>
    </source>
</evidence>
<dbReference type="STRING" id="399550.Smar_0223"/>
<comment type="cofactor">
    <cofactor evidence="1">
        <name>Mn(2+)</name>
        <dbReference type="ChEBI" id="CHEBI:29035"/>
    </cofactor>
</comment>
<feature type="transmembrane region" description="Helical" evidence="17">
    <location>
        <begin position="183"/>
        <end position="200"/>
    </location>
</feature>
<evidence type="ECO:0000256" key="5">
    <source>
        <dbReference type="ARBA" id="ARBA00010810"/>
    </source>
</evidence>
<evidence type="ECO:0000256" key="17">
    <source>
        <dbReference type="SAM" id="Phobius"/>
    </source>
</evidence>
<dbReference type="GO" id="GO:0016020">
    <property type="term" value="C:membrane"/>
    <property type="evidence" value="ECO:0007669"/>
    <property type="project" value="InterPro"/>
</dbReference>
<dbReference type="PANTHER" id="PTHR13872:SF1">
    <property type="entry name" value="DOLICHYL-DIPHOSPHOOLIGOSACCHARIDE--PROTEIN GLYCOSYLTRANSFERASE SUBUNIT STT3B"/>
    <property type="match status" value="1"/>
</dbReference>
<evidence type="ECO:0000313" key="20">
    <source>
        <dbReference type="Proteomes" id="UP000000254"/>
    </source>
</evidence>
<proteinExistence type="inferred from homology"/>
<feature type="transmembrane region" description="Helical" evidence="17">
    <location>
        <begin position="236"/>
        <end position="253"/>
    </location>
</feature>
<feature type="transmembrane region" description="Helical" evidence="17">
    <location>
        <begin position="153"/>
        <end position="171"/>
    </location>
</feature>
<feature type="transmembrane region" description="Helical" evidence="17">
    <location>
        <begin position="450"/>
        <end position="469"/>
    </location>
</feature>
<keyword evidence="9 17" id="KW-0812">Transmembrane</keyword>
<keyword evidence="12 17" id="KW-1133">Transmembrane helix</keyword>
<keyword evidence="7" id="KW-0328">Glycosyltransferase</keyword>
<dbReference type="InterPro" id="IPR048999">
    <property type="entry name" value="STT3-PglB_core"/>
</dbReference>
<keyword evidence="13 17" id="KW-0472">Membrane</keyword>
<dbReference type="GO" id="GO:0046872">
    <property type="term" value="F:metal ion binding"/>
    <property type="evidence" value="ECO:0007669"/>
    <property type="project" value="UniProtKB-KW"/>
</dbReference>
<dbReference type="Gene3D" id="3.40.50.12610">
    <property type="match status" value="1"/>
</dbReference>
<protein>
    <recommendedName>
        <fullName evidence="6">dolichyl-phosphooligosaccharide-protein glycotransferase</fullName>
        <ecNumber evidence="6">2.4.99.21</ecNumber>
    </recommendedName>
    <alternativeName>
        <fullName evidence="15">Oligosaccharyl transferase</fullName>
    </alternativeName>
</protein>
<keyword evidence="20" id="KW-1185">Reference proteome</keyword>
<dbReference type="Pfam" id="PF21436">
    <property type="entry name" value="STT3-PglB_core"/>
    <property type="match status" value="1"/>
</dbReference>
<reference evidence="20" key="1">
    <citation type="journal article" date="2009" name="BMC Genomics">
        <title>The complete genome sequence of Staphylothermus marinus reveals differences in sulfur metabolism among heterotrophic Crenarchaeota.</title>
        <authorList>
            <person name="Anderson I.J."/>
            <person name="Dharmarajan L."/>
            <person name="Rodriguez J."/>
            <person name="Hooper S."/>
            <person name="Porat I."/>
            <person name="Ulrich L.E."/>
            <person name="Elkins J.G."/>
            <person name="Mavromatis K."/>
            <person name="Sun H."/>
            <person name="Land M."/>
            <person name="Lapidus A."/>
            <person name="Lucas S."/>
            <person name="Barry K."/>
            <person name="Huber H."/>
            <person name="Zhulin I.B."/>
            <person name="Whitman W.B."/>
            <person name="Mukhopadhyay B."/>
            <person name="Woese C."/>
            <person name="Bristow J."/>
            <person name="Kyrpides N."/>
        </authorList>
    </citation>
    <scope>NUCLEOTIDE SEQUENCE [LARGE SCALE GENOMIC DNA]</scope>
    <source>
        <strain evidence="20">ATCC 43588 / DSM 3639 / JCM 9404 / F1</strain>
    </source>
</reference>
<dbReference type="BRENDA" id="2.4.99.18">
    <property type="organism ID" value="5887"/>
</dbReference>
<dbReference type="EC" id="2.4.99.21" evidence="6"/>
<organism evidence="19 20">
    <name type="scientific">Staphylothermus marinus (strain ATCC 43588 / DSM 3639 / JCM 9404 / F1)</name>
    <dbReference type="NCBI Taxonomy" id="399550"/>
    <lineage>
        <taxon>Archaea</taxon>
        <taxon>Thermoproteota</taxon>
        <taxon>Thermoprotei</taxon>
        <taxon>Desulfurococcales</taxon>
        <taxon>Desulfurococcaceae</taxon>
        <taxon>Staphylothermus</taxon>
    </lineage>
</organism>
<dbReference type="OrthoDB" id="12184at2157"/>
<evidence type="ECO:0000256" key="14">
    <source>
        <dbReference type="ARBA" id="ARBA00023211"/>
    </source>
</evidence>
<evidence type="ECO:0000256" key="15">
    <source>
        <dbReference type="ARBA" id="ARBA00030679"/>
    </source>
</evidence>
<evidence type="ECO:0000256" key="2">
    <source>
        <dbReference type="ARBA" id="ARBA00001946"/>
    </source>
</evidence>
<gene>
    <name evidence="19" type="ordered locus">Smar_0223</name>
</gene>
<dbReference type="GO" id="GO:0012505">
    <property type="term" value="C:endomembrane system"/>
    <property type="evidence" value="ECO:0007669"/>
    <property type="project" value="UniProtKB-SubCell"/>
</dbReference>
<dbReference type="AlphaFoldDB" id="A3DL26"/>
<feature type="transmembrane region" description="Helical" evidence="17">
    <location>
        <begin position="292"/>
        <end position="312"/>
    </location>
</feature>
<dbReference type="HOGENOM" id="CLU_351153_0_0_2"/>
<keyword evidence="8 19" id="KW-0808">Transferase</keyword>
<name>A3DL26_STAMF</name>
<dbReference type="GeneID" id="4906755"/>
<comment type="catalytic activity">
    <reaction evidence="16">
        <text>an archaeal dolichyl phosphooligosaccharide + [protein]-L-asparagine = an archaeal dolichyl phosphate + a glycoprotein with the oligosaccharide chain attached by N-beta-D-glycosyl linkage to a protein L-asparagine.</text>
        <dbReference type="EC" id="2.4.99.21"/>
    </reaction>
</comment>
<feature type="transmembrane region" description="Helical" evidence="17">
    <location>
        <begin position="426"/>
        <end position="444"/>
    </location>
</feature>
<evidence type="ECO:0000256" key="4">
    <source>
        <dbReference type="ARBA" id="ARBA00004922"/>
    </source>
</evidence>
<evidence type="ECO:0000256" key="13">
    <source>
        <dbReference type="ARBA" id="ARBA00023136"/>
    </source>
</evidence>
<evidence type="ECO:0000259" key="18">
    <source>
        <dbReference type="Pfam" id="PF21436"/>
    </source>
</evidence>
<accession>A3DL26</accession>
<dbReference type="KEGG" id="smr:Smar_0223"/>
<feature type="transmembrane region" description="Helical" evidence="17">
    <location>
        <begin position="21"/>
        <end position="41"/>
    </location>
</feature>
<feature type="transmembrane region" description="Helical" evidence="17">
    <location>
        <begin position="332"/>
        <end position="355"/>
    </location>
</feature>
<comment type="cofactor">
    <cofactor evidence="2">
        <name>Mg(2+)</name>
        <dbReference type="ChEBI" id="CHEBI:18420"/>
    </cofactor>
</comment>
<feature type="transmembrane region" description="Helical" evidence="17">
    <location>
        <begin position="398"/>
        <end position="419"/>
    </location>
</feature>
<evidence type="ECO:0000256" key="8">
    <source>
        <dbReference type="ARBA" id="ARBA00022679"/>
    </source>
</evidence>
<feature type="domain" description="STT3/PglB/AglB core" evidence="18">
    <location>
        <begin position="552"/>
        <end position="603"/>
    </location>
</feature>
<evidence type="ECO:0000256" key="11">
    <source>
        <dbReference type="ARBA" id="ARBA00022842"/>
    </source>
</evidence>
<dbReference type="UniPathway" id="UPA00378"/>
<keyword evidence="10" id="KW-0479">Metal-binding</keyword>
<evidence type="ECO:0000256" key="7">
    <source>
        <dbReference type="ARBA" id="ARBA00022676"/>
    </source>
</evidence>
<dbReference type="CAZy" id="GT66">
    <property type="family name" value="Glycosyltransferase Family 66"/>
</dbReference>
<dbReference type="EMBL" id="CP000575">
    <property type="protein sequence ID" value="ABN69336.1"/>
    <property type="molecule type" value="Genomic_DNA"/>
</dbReference>
<feature type="transmembrane region" description="Helical" evidence="17">
    <location>
        <begin position="265"/>
        <end position="286"/>
    </location>
</feature>
<comment type="subcellular location">
    <subcellularLocation>
        <location evidence="3">Endomembrane system</location>
        <topology evidence="3">Multi-pass membrane protein</topology>
    </subcellularLocation>
</comment>
<evidence type="ECO:0000313" key="19">
    <source>
        <dbReference type="EMBL" id="ABN69336.1"/>
    </source>
</evidence>
<feature type="transmembrane region" description="Helical" evidence="17">
    <location>
        <begin position="126"/>
        <end position="146"/>
    </location>
</feature>
<reference evidence="19 20" key="2">
    <citation type="journal article" date="2009" name="Stand. Genomic Sci.">
        <title>Complete genome sequence of Staphylothermus marinus Stetter and Fiala 1986 type strain F1.</title>
        <authorList>
            <person name="Anderson I.J."/>
            <person name="Sun H."/>
            <person name="Lapidus A."/>
            <person name="Copeland A."/>
            <person name="Glavina Del Rio T."/>
            <person name="Tice H."/>
            <person name="Dalin E."/>
            <person name="Lucas S."/>
            <person name="Barry K."/>
            <person name="Land M."/>
            <person name="Richardson P."/>
            <person name="Huber H."/>
            <person name="Kyrpides N.C."/>
        </authorList>
    </citation>
    <scope>NUCLEOTIDE SEQUENCE [LARGE SCALE GENOMIC DNA]</scope>
    <source>
        <strain evidence="20">ATCC 43588 / DSM 3639 / JCM 9404 / F1</strain>
    </source>
</reference>
<evidence type="ECO:0000256" key="12">
    <source>
        <dbReference type="ARBA" id="ARBA00022989"/>
    </source>
</evidence>
<evidence type="ECO:0000256" key="1">
    <source>
        <dbReference type="ARBA" id="ARBA00001936"/>
    </source>
</evidence>
<dbReference type="InterPro" id="IPR003674">
    <property type="entry name" value="Oligo_trans_STT3"/>
</dbReference>
<comment type="pathway">
    <text evidence="4">Protein modification; protein glycosylation.</text>
</comment>
<feature type="transmembrane region" description="Helical" evidence="17">
    <location>
        <begin position="490"/>
        <end position="514"/>
    </location>
</feature>
<dbReference type="GO" id="GO:0004576">
    <property type="term" value="F:oligosaccharyl transferase activity"/>
    <property type="evidence" value="ECO:0007669"/>
    <property type="project" value="InterPro"/>
</dbReference>
<dbReference type="Proteomes" id="UP000000254">
    <property type="component" value="Chromosome"/>
</dbReference>